<evidence type="ECO:0000313" key="4">
    <source>
        <dbReference type="EMBL" id="NVO76702.1"/>
    </source>
</evidence>
<proteinExistence type="predicted"/>
<dbReference type="SUPFAM" id="SSF51735">
    <property type="entry name" value="NAD(P)-binding Rossmann-fold domains"/>
    <property type="match status" value="1"/>
</dbReference>
<dbReference type="InterPro" id="IPR036291">
    <property type="entry name" value="NAD(P)-bd_dom_sf"/>
</dbReference>
<keyword evidence="2" id="KW-0520">NAD</keyword>
<dbReference type="AlphaFoldDB" id="A0A850Q8U6"/>
<feature type="domain" description="D-isomer specific 2-hydroxyacid dehydrogenase NAD-binding" evidence="3">
    <location>
        <begin position="109"/>
        <end position="280"/>
    </location>
</feature>
<comment type="caution">
    <text evidence="4">The sequence shown here is derived from an EMBL/GenBank/DDBJ whole genome shotgun (WGS) entry which is preliminary data.</text>
</comment>
<evidence type="ECO:0000313" key="5">
    <source>
        <dbReference type="Proteomes" id="UP000588051"/>
    </source>
</evidence>
<organism evidence="4 5">
    <name type="scientific">Undibacterium oligocarboniphilum</name>
    <dbReference type="NCBI Taxonomy" id="666702"/>
    <lineage>
        <taxon>Bacteria</taxon>
        <taxon>Pseudomonadati</taxon>
        <taxon>Pseudomonadota</taxon>
        <taxon>Betaproteobacteria</taxon>
        <taxon>Burkholderiales</taxon>
        <taxon>Oxalobacteraceae</taxon>
        <taxon>Undibacterium</taxon>
    </lineage>
</organism>
<protein>
    <submittedName>
        <fullName evidence="4">Glyoxylate/hydroxypyruvate reductase A</fullName>
    </submittedName>
</protein>
<accession>A0A850Q8U6</accession>
<dbReference type="GO" id="GO:0016491">
    <property type="term" value="F:oxidoreductase activity"/>
    <property type="evidence" value="ECO:0007669"/>
    <property type="project" value="UniProtKB-KW"/>
</dbReference>
<dbReference type="Pfam" id="PF02826">
    <property type="entry name" value="2-Hacid_dh_C"/>
    <property type="match status" value="1"/>
</dbReference>
<evidence type="ECO:0000256" key="1">
    <source>
        <dbReference type="ARBA" id="ARBA00023002"/>
    </source>
</evidence>
<keyword evidence="5" id="KW-1185">Reference proteome</keyword>
<dbReference type="RefSeq" id="WP_176801944.1">
    <property type="nucleotide sequence ID" value="NZ_JABXYJ010000001.1"/>
</dbReference>
<reference evidence="4 5" key="1">
    <citation type="submission" date="2020-06" db="EMBL/GenBank/DDBJ databases">
        <authorList>
            <person name="Qiu C."/>
            <person name="Liu Z."/>
        </authorList>
    </citation>
    <scope>NUCLEOTIDE SEQUENCE [LARGE SCALE GENOMIC DNA]</scope>
    <source>
        <strain evidence="4 5">EM 1</strain>
    </source>
</reference>
<name>A0A850Q8U6_9BURK</name>
<dbReference type="PANTHER" id="PTHR43333">
    <property type="entry name" value="2-HACID_DH_C DOMAIN-CONTAINING PROTEIN"/>
    <property type="match status" value="1"/>
</dbReference>
<sequence length="315" mass="35057">MNNSVIPFIAAPDYAHTDAWLSALQVAMPEFRIASVDALTPEEKQTLTVAIVANPDPAVLQQLPKLVWVHSVWAGVERLLMDLGHTELKIVRLIDPQLADTMAEAVLAWTLYLHRDMPRYARQQKVAQWLSHEYIPPQRKTVSLLGLGALGKAAAARLQLAGFQVCGWSRHPKALDAITCFHGEEGLIHMLNRTDILICLLPLTAETRHLLNLKTLQQLPQRASLINFGRGLIVHDENLRIMLDSNHIQHAVLDVFEHEPLPADSWHWHHPGITVLPHCSAPTDRQTASAIVAAHLRSYMQSGAIPDSVNVAQGY</sequence>
<dbReference type="CDD" id="cd12164">
    <property type="entry name" value="GDH_like_2"/>
    <property type="match status" value="1"/>
</dbReference>
<dbReference type="EMBL" id="JABXYJ010000001">
    <property type="protein sequence ID" value="NVO76702.1"/>
    <property type="molecule type" value="Genomic_DNA"/>
</dbReference>
<dbReference type="PANTHER" id="PTHR43333:SF1">
    <property type="entry name" value="D-ISOMER SPECIFIC 2-HYDROXYACID DEHYDROGENASE NAD-BINDING DOMAIN-CONTAINING PROTEIN"/>
    <property type="match status" value="1"/>
</dbReference>
<dbReference type="InterPro" id="IPR006140">
    <property type="entry name" value="D-isomer_DH_NAD-bd"/>
</dbReference>
<keyword evidence="1" id="KW-0560">Oxidoreductase</keyword>
<dbReference type="Proteomes" id="UP000588051">
    <property type="component" value="Unassembled WGS sequence"/>
</dbReference>
<gene>
    <name evidence="4" type="ORF">HV832_02480</name>
</gene>
<dbReference type="Gene3D" id="3.40.50.720">
    <property type="entry name" value="NAD(P)-binding Rossmann-like Domain"/>
    <property type="match status" value="2"/>
</dbReference>
<evidence type="ECO:0000259" key="3">
    <source>
        <dbReference type="Pfam" id="PF02826"/>
    </source>
</evidence>
<keyword evidence="4" id="KW-0670">Pyruvate</keyword>
<dbReference type="GO" id="GO:0051287">
    <property type="term" value="F:NAD binding"/>
    <property type="evidence" value="ECO:0007669"/>
    <property type="project" value="InterPro"/>
</dbReference>
<evidence type="ECO:0000256" key="2">
    <source>
        <dbReference type="ARBA" id="ARBA00023027"/>
    </source>
</evidence>